<reference evidence="3" key="2">
    <citation type="submission" date="2022-07" db="EMBL/GenBank/DDBJ databases">
        <authorList>
            <person name="Goncalves M.F.M."/>
            <person name="Hilario S."/>
            <person name="Van De Peer Y."/>
            <person name="Esteves A.C."/>
            <person name="Alves A."/>
        </authorList>
    </citation>
    <scope>NUCLEOTIDE SEQUENCE</scope>
    <source>
        <strain evidence="3">MUM 19.33</strain>
    </source>
</reference>
<evidence type="ECO:0000256" key="1">
    <source>
        <dbReference type="ARBA" id="ARBA00038158"/>
    </source>
</evidence>
<dbReference type="PANTHER" id="PTHR43591">
    <property type="entry name" value="METHYLTRANSFERASE"/>
    <property type="match status" value="1"/>
</dbReference>
<evidence type="ECO:0008006" key="5">
    <source>
        <dbReference type="Google" id="ProtNLM"/>
    </source>
</evidence>
<accession>A0A9P9Y338</accession>
<protein>
    <recommendedName>
        <fullName evidence="5">Secondary metabolism regulator LAE1</fullName>
    </recommendedName>
</protein>
<dbReference type="Gene3D" id="3.40.50.150">
    <property type="entry name" value="Vaccinia Virus protein VP39"/>
    <property type="match status" value="1"/>
</dbReference>
<evidence type="ECO:0000256" key="2">
    <source>
        <dbReference type="SAM" id="MobiDB-lite"/>
    </source>
</evidence>
<keyword evidence="4" id="KW-1185">Reference proteome</keyword>
<dbReference type="CDD" id="cd02440">
    <property type="entry name" value="AdoMet_MTases"/>
    <property type="match status" value="1"/>
</dbReference>
<proteinExistence type="inferred from homology"/>
<dbReference type="Proteomes" id="UP001055219">
    <property type="component" value="Unassembled WGS sequence"/>
</dbReference>
<dbReference type="Pfam" id="PF13489">
    <property type="entry name" value="Methyltransf_23"/>
    <property type="match status" value="1"/>
</dbReference>
<dbReference type="GeneID" id="75827375"/>
<name>A0A9P9Y338_9HYPO</name>
<dbReference type="InterPro" id="IPR029063">
    <property type="entry name" value="SAM-dependent_MTases_sf"/>
</dbReference>
<dbReference type="EMBL" id="JAGIXG020000011">
    <property type="protein sequence ID" value="KAI6782713.1"/>
    <property type="molecule type" value="Genomic_DNA"/>
</dbReference>
<dbReference type="GO" id="GO:0008168">
    <property type="term" value="F:methyltransferase activity"/>
    <property type="evidence" value="ECO:0007669"/>
    <property type="project" value="TreeGrafter"/>
</dbReference>
<feature type="compositionally biased region" description="Basic and acidic residues" evidence="2">
    <location>
        <begin position="1"/>
        <end position="18"/>
    </location>
</feature>
<reference evidence="3" key="1">
    <citation type="journal article" date="2021" name="J Fungi (Basel)">
        <title>Genomic and Metabolomic Analyses of the Marine Fungus Emericellopsis cladophorae: Insights into Saltwater Adaptability Mechanisms and Its Biosynthetic Potential.</title>
        <authorList>
            <person name="Goncalves M.F.M."/>
            <person name="Hilario S."/>
            <person name="Van de Peer Y."/>
            <person name="Esteves A.C."/>
            <person name="Alves A."/>
        </authorList>
    </citation>
    <scope>NUCLEOTIDE SEQUENCE</scope>
    <source>
        <strain evidence="3">MUM 19.33</strain>
    </source>
</reference>
<organism evidence="3 4">
    <name type="scientific">Emericellopsis cladophorae</name>
    <dbReference type="NCBI Taxonomy" id="2686198"/>
    <lineage>
        <taxon>Eukaryota</taxon>
        <taxon>Fungi</taxon>
        <taxon>Dikarya</taxon>
        <taxon>Ascomycota</taxon>
        <taxon>Pezizomycotina</taxon>
        <taxon>Sordariomycetes</taxon>
        <taxon>Hypocreomycetidae</taxon>
        <taxon>Hypocreales</taxon>
        <taxon>Bionectriaceae</taxon>
        <taxon>Emericellopsis</taxon>
    </lineage>
</organism>
<evidence type="ECO:0000313" key="3">
    <source>
        <dbReference type="EMBL" id="KAI6782713.1"/>
    </source>
</evidence>
<dbReference type="OrthoDB" id="184880at2759"/>
<feature type="region of interest" description="Disordered" evidence="2">
    <location>
        <begin position="1"/>
        <end position="77"/>
    </location>
</feature>
<dbReference type="PANTHER" id="PTHR43591:SF14">
    <property type="entry name" value="METHYLTRANSFERASE"/>
    <property type="match status" value="1"/>
</dbReference>
<dbReference type="SUPFAM" id="SSF53335">
    <property type="entry name" value="S-adenosyl-L-methionine-dependent methyltransferases"/>
    <property type="match status" value="1"/>
</dbReference>
<dbReference type="RefSeq" id="XP_051363569.1">
    <property type="nucleotide sequence ID" value="XM_051504888.1"/>
</dbReference>
<feature type="compositionally biased region" description="Acidic residues" evidence="2">
    <location>
        <begin position="53"/>
        <end position="65"/>
    </location>
</feature>
<gene>
    <name evidence="3" type="ORF">J7T54_000856</name>
</gene>
<feature type="compositionally biased region" description="Low complexity" evidence="2">
    <location>
        <begin position="31"/>
        <end position="40"/>
    </location>
</feature>
<evidence type="ECO:0000313" key="4">
    <source>
        <dbReference type="Proteomes" id="UP001055219"/>
    </source>
</evidence>
<comment type="caution">
    <text evidence="3">The sequence shown here is derived from an EMBL/GenBank/DDBJ whole genome shotgun (WGS) entry which is preliminary data.</text>
</comment>
<dbReference type="AlphaFoldDB" id="A0A9P9Y338"/>
<comment type="similarity">
    <text evidence="1">Belongs to the methyltransferase superfamily. LaeA methyltransferase family.</text>
</comment>
<sequence length="368" mass="41697">MSQPTDRTEVDSSQHEVGEPLQPTLSPGQAPAPTVPAAVTQNTLIEPRPDAPTDGEEDDNEDGYATDDASKVSTSLTSSVRDYHFDNSRRYHKYAEGRYQFPNDEPEQEREDMKHAMIVHACDGKLHFAPLVKPRDILDVGTGTGIWAIDMGDEYPEAEIKGIDLSPIQPMWVPPNVRFWVDDAEAEWIQPPNSLDYIHIRHMTNAIRDWPTLLARAFQALRQGGWIELQELRFELESDDGTLQEGNMLNDFFQKVGKGLKTFGVDLWDMKHNKQRVVDVGFINVEEKLLKIPMGPWPMDPRMKMIGQYCRAIIVDALHGASNKSFTHGLKWSLNEIELYLVAVRHACMDNSVHAHIPFQAVTAQKPY</sequence>